<accession>A0A344TIR8</accession>
<evidence type="ECO:0000259" key="3">
    <source>
        <dbReference type="PROSITE" id="PS01031"/>
    </source>
</evidence>
<dbReference type="InterPro" id="IPR008978">
    <property type="entry name" value="HSP20-like_chaperone"/>
</dbReference>
<comment type="similarity">
    <text evidence="1 2">Belongs to the small heat shock protein (HSP20) family.</text>
</comment>
<dbReference type="Pfam" id="PF00011">
    <property type="entry name" value="HSP20"/>
    <property type="match status" value="1"/>
</dbReference>
<dbReference type="CDD" id="cd06464">
    <property type="entry name" value="ACD_sHsps-like"/>
    <property type="match status" value="1"/>
</dbReference>
<dbReference type="PANTHER" id="PTHR11527">
    <property type="entry name" value="HEAT-SHOCK PROTEIN 20 FAMILY MEMBER"/>
    <property type="match status" value="1"/>
</dbReference>
<name>A0A344TIR8_9BACT</name>
<dbReference type="RefSeq" id="WP_114067322.1">
    <property type="nucleotide sequence ID" value="NZ_CP030850.1"/>
</dbReference>
<dbReference type="EMBL" id="CP030850">
    <property type="protein sequence ID" value="AXE18539.1"/>
    <property type="molecule type" value="Genomic_DNA"/>
</dbReference>
<dbReference type="InterPro" id="IPR031107">
    <property type="entry name" value="Small_HSP"/>
</dbReference>
<dbReference type="SUPFAM" id="SSF49764">
    <property type="entry name" value="HSP20-like chaperones"/>
    <property type="match status" value="1"/>
</dbReference>
<keyword evidence="5" id="KW-1185">Reference proteome</keyword>
<dbReference type="KEGG" id="run:DR864_12620"/>
<evidence type="ECO:0000256" key="1">
    <source>
        <dbReference type="PROSITE-ProRule" id="PRU00285"/>
    </source>
</evidence>
<proteinExistence type="inferred from homology"/>
<gene>
    <name evidence="4" type="ORF">DR864_12620</name>
</gene>
<dbReference type="AlphaFoldDB" id="A0A344TIR8"/>
<dbReference type="InterPro" id="IPR002068">
    <property type="entry name" value="A-crystallin/Hsp20_dom"/>
</dbReference>
<evidence type="ECO:0000256" key="2">
    <source>
        <dbReference type="RuleBase" id="RU003616"/>
    </source>
</evidence>
<evidence type="ECO:0000313" key="5">
    <source>
        <dbReference type="Proteomes" id="UP000251993"/>
    </source>
</evidence>
<organism evidence="4 5">
    <name type="scientific">Runella rosea</name>
    <dbReference type="NCBI Taxonomy" id="2259595"/>
    <lineage>
        <taxon>Bacteria</taxon>
        <taxon>Pseudomonadati</taxon>
        <taxon>Bacteroidota</taxon>
        <taxon>Cytophagia</taxon>
        <taxon>Cytophagales</taxon>
        <taxon>Spirosomataceae</taxon>
        <taxon>Runella</taxon>
    </lineage>
</organism>
<dbReference type="OrthoDB" id="9814487at2"/>
<dbReference type="Proteomes" id="UP000251993">
    <property type="component" value="Chromosome"/>
</dbReference>
<evidence type="ECO:0000313" key="4">
    <source>
        <dbReference type="EMBL" id="AXE18539.1"/>
    </source>
</evidence>
<protein>
    <submittedName>
        <fullName evidence="4">Hsp20/alpha crystallin family protein</fullName>
    </submittedName>
</protein>
<reference evidence="4 5" key="1">
    <citation type="submission" date="2018-07" db="EMBL/GenBank/DDBJ databases">
        <title>Genome sequencing of Runella.</title>
        <authorList>
            <person name="Baek M.-G."/>
            <person name="Yi H."/>
        </authorList>
    </citation>
    <scope>NUCLEOTIDE SEQUENCE [LARGE SCALE GENOMIC DNA]</scope>
    <source>
        <strain evidence="4 5">HYN0085</strain>
    </source>
</reference>
<dbReference type="Gene3D" id="2.60.40.790">
    <property type="match status" value="1"/>
</dbReference>
<feature type="domain" description="SHSP" evidence="3">
    <location>
        <begin position="31"/>
        <end position="143"/>
    </location>
</feature>
<sequence length="143" mass="15926">MATLVKTNGNFPNLFGSVFGKDLNDIFAPATLSNYGVPAVNIVEHDGGFRLEVAAPGLKKEDFKINLENNVLTISAQQEQKNEESTEKYTRKEFSYTSFRRAFTLPNTINGEQINAAYTDGILKIELPKKDEAKKTPRIIEIG</sequence>
<dbReference type="PROSITE" id="PS01031">
    <property type="entry name" value="SHSP"/>
    <property type="match status" value="1"/>
</dbReference>